<dbReference type="STRING" id="420998.JDO7802_02087"/>
<dbReference type="Gene3D" id="3.40.50.300">
    <property type="entry name" value="P-loop containing nucleotide triphosphate hydrolases"/>
    <property type="match status" value="1"/>
</dbReference>
<evidence type="ECO:0000313" key="2">
    <source>
        <dbReference type="Proteomes" id="UP000049222"/>
    </source>
</evidence>
<dbReference type="Proteomes" id="UP000049222">
    <property type="component" value="Unassembled WGS sequence"/>
</dbReference>
<dbReference type="InterPro" id="IPR027417">
    <property type="entry name" value="P-loop_NTPase"/>
</dbReference>
<accession>A0A0M6YJU3</accession>
<dbReference type="EMBL" id="CXSU01000012">
    <property type="protein sequence ID" value="CTQ50069.1"/>
    <property type="molecule type" value="Genomic_DNA"/>
</dbReference>
<keyword evidence="2" id="KW-1185">Reference proteome</keyword>
<dbReference type="AlphaFoldDB" id="A0A0M6YJU3"/>
<name>A0A0M6YJU3_9RHOB</name>
<organism evidence="1 2">
    <name type="scientific">Jannaschia donghaensis</name>
    <dbReference type="NCBI Taxonomy" id="420998"/>
    <lineage>
        <taxon>Bacteria</taxon>
        <taxon>Pseudomonadati</taxon>
        <taxon>Pseudomonadota</taxon>
        <taxon>Alphaproteobacteria</taxon>
        <taxon>Rhodobacterales</taxon>
        <taxon>Roseobacteraceae</taxon>
        <taxon>Jannaschia</taxon>
    </lineage>
</organism>
<gene>
    <name evidence="1" type="ORF">JDO7802_02087</name>
</gene>
<sequence length="105" mass="11040">MGADLVADDLTIFMADGSTLLATAPSGAVSALELRGLGLARLKLVPHVALKAFVWLGASTARLPEPENVQVLGCAVPLLRHPATADLAAKLLIWLDSRTCERGRI</sequence>
<proteinExistence type="predicted"/>
<evidence type="ECO:0000313" key="1">
    <source>
        <dbReference type="EMBL" id="CTQ50069.1"/>
    </source>
</evidence>
<reference evidence="1 2" key="1">
    <citation type="submission" date="2015-07" db="EMBL/GenBank/DDBJ databases">
        <authorList>
            <person name="Noorani M."/>
        </authorList>
    </citation>
    <scope>NUCLEOTIDE SEQUENCE [LARGE SCALE GENOMIC DNA]</scope>
    <source>
        <strain evidence="1 2">CECT 7802</strain>
    </source>
</reference>
<protein>
    <submittedName>
        <fullName evidence="1">Uncharacterized protein</fullName>
    </submittedName>
</protein>